<name>A0A1B7TG03_9ASCO</name>
<dbReference type="InterPro" id="IPR029058">
    <property type="entry name" value="AB_hydrolase_fold"/>
</dbReference>
<dbReference type="GO" id="GO:0006508">
    <property type="term" value="P:proteolysis"/>
    <property type="evidence" value="ECO:0007669"/>
    <property type="project" value="UniProtKB-KW"/>
</dbReference>
<evidence type="ECO:0000256" key="4">
    <source>
        <dbReference type="ARBA" id="ARBA00022645"/>
    </source>
</evidence>
<feature type="chain" id="PRO_5008447697" description="Carboxypeptidase" evidence="14">
    <location>
        <begin position="19"/>
        <end position="713"/>
    </location>
</feature>
<dbReference type="InterPro" id="IPR033124">
    <property type="entry name" value="Ser_caboxypep_his_AS"/>
</dbReference>
<keyword evidence="18" id="KW-1185">Reference proteome</keyword>
<dbReference type="PRINTS" id="PR00724">
    <property type="entry name" value="CRBOXYPTASEC"/>
</dbReference>
<dbReference type="Gene3D" id="3.40.50.1820">
    <property type="entry name" value="alpha/beta hydrolase"/>
    <property type="match status" value="1"/>
</dbReference>
<evidence type="ECO:0000256" key="6">
    <source>
        <dbReference type="ARBA" id="ARBA00022692"/>
    </source>
</evidence>
<comment type="similarity">
    <text evidence="3 14">Belongs to the peptidase S10 family.</text>
</comment>
<accession>A0A1B7TG03</accession>
<evidence type="ECO:0000256" key="16">
    <source>
        <dbReference type="SAM" id="Phobius"/>
    </source>
</evidence>
<evidence type="ECO:0000256" key="11">
    <source>
        <dbReference type="ARBA" id="ARBA00023034"/>
    </source>
</evidence>
<evidence type="ECO:0000256" key="8">
    <source>
        <dbReference type="ARBA" id="ARBA00022729"/>
    </source>
</evidence>
<reference evidence="18" key="1">
    <citation type="journal article" date="2016" name="Proc. Natl. Acad. Sci. U.S.A.">
        <title>Comparative genomics of biotechnologically important yeasts.</title>
        <authorList>
            <person name="Riley R."/>
            <person name="Haridas S."/>
            <person name="Wolfe K.H."/>
            <person name="Lopes M.R."/>
            <person name="Hittinger C.T."/>
            <person name="Goeker M."/>
            <person name="Salamov A.A."/>
            <person name="Wisecaver J.H."/>
            <person name="Long T.M."/>
            <person name="Calvey C.H."/>
            <person name="Aerts A.L."/>
            <person name="Barry K.W."/>
            <person name="Choi C."/>
            <person name="Clum A."/>
            <person name="Coughlan A.Y."/>
            <person name="Deshpande S."/>
            <person name="Douglass A.P."/>
            <person name="Hanson S.J."/>
            <person name="Klenk H.-P."/>
            <person name="LaButti K.M."/>
            <person name="Lapidus A."/>
            <person name="Lindquist E.A."/>
            <person name="Lipzen A.M."/>
            <person name="Meier-Kolthoff J.P."/>
            <person name="Ohm R.A."/>
            <person name="Otillar R.P."/>
            <person name="Pangilinan J.L."/>
            <person name="Peng Y."/>
            <person name="Rokas A."/>
            <person name="Rosa C.A."/>
            <person name="Scheuner C."/>
            <person name="Sibirny A.A."/>
            <person name="Slot J.C."/>
            <person name="Stielow J.B."/>
            <person name="Sun H."/>
            <person name="Kurtzman C.P."/>
            <person name="Blackwell M."/>
            <person name="Grigoriev I.V."/>
            <person name="Jeffries T.W."/>
        </authorList>
    </citation>
    <scope>NUCLEOTIDE SEQUENCE [LARGE SCALE GENOMIC DNA]</scope>
    <source>
        <strain evidence="18">NRRL Y-1626</strain>
    </source>
</reference>
<dbReference type="PANTHER" id="PTHR11802">
    <property type="entry name" value="SERINE PROTEASE FAMILY S10 SERINE CARBOXYPEPTIDASE"/>
    <property type="match status" value="1"/>
</dbReference>
<feature type="region of interest" description="Disordered" evidence="15">
    <location>
        <begin position="558"/>
        <end position="620"/>
    </location>
</feature>
<evidence type="ECO:0000256" key="3">
    <source>
        <dbReference type="ARBA" id="ARBA00009431"/>
    </source>
</evidence>
<gene>
    <name evidence="17" type="ORF">HANVADRAFT_113349</name>
</gene>
<comment type="subcellular location">
    <subcellularLocation>
        <location evidence="2">Golgi apparatus</location>
        <location evidence="2">trans-Golgi network membrane</location>
        <topology evidence="2">Single-pass type I membrane protein</topology>
    </subcellularLocation>
</comment>
<evidence type="ECO:0000256" key="13">
    <source>
        <dbReference type="ARBA" id="ARBA00023180"/>
    </source>
</evidence>
<feature type="compositionally biased region" description="Basic and acidic residues" evidence="15">
    <location>
        <begin position="611"/>
        <end position="620"/>
    </location>
</feature>
<keyword evidence="10 16" id="KW-1133">Transmembrane helix</keyword>
<dbReference type="InterPro" id="IPR001563">
    <property type="entry name" value="Peptidase_S10"/>
</dbReference>
<evidence type="ECO:0000313" key="17">
    <source>
        <dbReference type="EMBL" id="OBA27628.1"/>
    </source>
</evidence>
<dbReference type="PROSITE" id="PS00560">
    <property type="entry name" value="CARBOXYPEPT_SER_HIS"/>
    <property type="match status" value="1"/>
</dbReference>
<dbReference type="AlphaFoldDB" id="A0A1B7TG03"/>
<evidence type="ECO:0000256" key="15">
    <source>
        <dbReference type="SAM" id="MobiDB-lite"/>
    </source>
</evidence>
<proteinExistence type="inferred from homology"/>
<dbReference type="PROSITE" id="PS00131">
    <property type="entry name" value="CARBOXYPEPT_SER_SER"/>
    <property type="match status" value="1"/>
</dbReference>
<evidence type="ECO:0000256" key="9">
    <source>
        <dbReference type="ARBA" id="ARBA00022801"/>
    </source>
</evidence>
<dbReference type="Pfam" id="PF00450">
    <property type="entry name" value="Peptidase_S10"/>
    <property type="match status" value="1"/>
</dbReference>
<dbReference type="GO" id="GO:0005802">
    <property type="term" value="C:trans-Golgi network"/>
    <property type="evidence" value="ECO:0007669"/>
    <property type="project" value="TreeGrafter"/>
</dbReference>
<dbReference type="PANTHER" id="PTHR11802:SF190">
    <property type="entry name" value="PHEROMONE-PROCESSING CARBOXYPEPTIDASE KEX1"/>
    <property type="match status" value="1"/>
</dbReference>
<feature type="transmembrane region" description="Helical" evidence="16">
    <location>
        <begin position="623"/>
        <end position="644"/>
    </location>
</feature>
<evidence type="ECO:0000313" key="18">
    <source>
        <dbReference type="Proteomes" id="UP000092321"/>
    </source>
</evidence>
<comment type="catalytic activity">
    <reaction evidence="1">
        <text>Preferential release of a C-terminal arginine or lysine residue.</text>
        <dbReference type="EC" id="3.4.16.6"/>
    </reaction>
</comment>
<dbReference type="OrthoDB" id="443318at2759"/>
<keyword evidence="9 14" id="KW-0378">Hydrolase</keyword>
<dbReference type="InterPro" id="IPR018202">
    <property type="entry name" value="Ser_caboxypep_ser_AS"/>
</dbReference>
<keyword evidence="4 14" id="KW-0121">Carboxypeptidase</keyword>
<evidence type="ECO:0000256" key="10">
    <source>
        <dbReference type="ARBA" id="ARBA00022989"/>
    </source>
</evidence>
<evidence type="ECO:0000256" key="1">
    <source>
        <dbReference type="ARBA" id="ARBA00001003"/>
    </source>
</evidence>
<evidence type="ECO:0000256" key="5">
    <source>
        <dbReference type="ARBA" id="ARBA00022670"/>
    </source>
</evidence>
<dbReference type="EC" id="3.4.16.-" evidence="14"/>
<evidence type="ECO:0000256" key="14">
    <source>
        <dbReference type="RuleBase" id="RU361156"/>
    </source>
</evidence>
<evidence type="ECO:0000256" key="7">
    <source>
        <dbReference type="ARBA" id="ARBA00022703"/>
    </source>
</evidence>
<keyword evidence="13" id="KW-0325">Glycoprotein</keyword>
<comment type="caution">
    <text evidence="17">The sequence shown here is derived from an EMBL/GenBank/DDBJ whole genome shotgun (WGS) entry which is preliminary data.</text>
</comment>
<feature type="compositionally biased region" description="Acidic residues" evidence="15">
    <location>
        <begin position="560"/>
        <end position="576"/>
    </location>
</feature>
<keyword evidence="12 16" id="KW-0472">Membrane</keyword>
<dbReference type="GO" id="GO:0004185">
    <property type="term" value="F:serine-type carboxypeptidase activity"/>
    <property type="evidence" value="ECO:0007669"/>
    <property type="project" value="UniProtKB-UniRule"/>
</dbReference>
<keyword evidence="6 16" id="KW-0812">Transmembrane</keyword>
<keyword evidence="11" id="KW-0333">Golgi apparatus</keyword>
<dbReference type="EMBL" id="LXPE01000007">
    <property type="protein sequence ID" value="OBA27628.1"/>
    <property type="molecule type" value="Genomic_DNA"/>
</dbReference>
<organism evidence="17 18">
    <name type="scientific">Hanseniaspora valbyensis NRRL Y-1626</name>
    <dbReference type="NCBI Taxonomy" id="766949"/>
    <lineage>
        <taxon>Eukaryota</taxon>
        <taxon>Fungi</taxon>
        <taxon>Dikarya</taxon>
        <taxon>Ascomycota</taxon>
        <taxon>Saccharomycotina</taxon>
        <taxon>Saccharomycetes</taxon>
        <taxon>Saccharomycodales</taxon>
        <taxon>Saccharomycodaceae</taxon>
        <taxon>Hanseniaspora</taxon>
    </lineage>
</organism>
<keyword evidence="7" id="KW-0053">Apoptosis</keyword>
<keyword evidence="5 14" id="KW-0645">Protease</keyword>
<protein>
    <recommendedName>
        <fullName evidence="14">Carboxypeptidase</fullName>
        <ecNumber evidence="14">3.4.16.-</ecNumber>
    </recommendedName>
</protein>
<dbReference type="GO" id="GO:0006915">
    <property type="term" value="P:apoptotic process"/>
    <property type="evidence" value="ECO:0007669"/>
    <property type="project" value="UniProtKB-KW"/>
</dbReference>
<sequence length="713" mass="82359">MKFFYLFILTSLFITTKAFVNVYDNTNYDNSIIPESIKECATYYRNNLTNKYNKHKSYYKVIPQLLAGYESIKNDDIYIKPNDMYSGKISIDEERQHSLYFWKFNKPKESESENINSNKKDTLVLFINGGPGCSSMDGLLLENGPFRVNDNGKLIANEGSWHMHTDIVYLDQPLGTGFSNKLDSEETDLEFYDSDLEVDSSGHLIKFLLEYYKIFPEDFNKKLIIAGESYAGQYILHFTNNIWKFNKVVGSKIINLDTVMLGNAWVDPVEQSSAYLTFFKEEGLFNADNRLFKHLVAQQEQCQKIIDEVDINTLTTFDIGKCENIMYSFISSLYNSKESKCLNVYDYRLEESAPACGANWPKELPNVKKFFQKEGVEEALHIIDLDDDLDNNDDLISWRECSTRVGAHLKNEVSAVPAIRFLPQLLDEGLNLYLFNGDKDIICNRLGVENYVKKLFWNGQQFSRNAKWHSWTHENEQVGQFLKDRNVTLINIYNASHMVPYDKPNESRAMFHIMELLELEKNVERVNVADADYEINTFNINLKRENIVYYDTNGKAEEVYREDDEKEDEDQDNDVEDGGKEGESDDDDDEDNKGGDKSSDEDDDEDDDDEKHENTHKQEHSTLPSWILLLAFIALFAYIVKYILDTILLSNRSLRESSTSRLNGDSELGRTIKSSRLAEDLEVGLGNSEFDIEMDDTTNKNINLHDDIDLDKD</sequence>
<evidence type="ECO:0000256" key="2">
    <source>
        <dbReference type="ARBA" id="ARBA00004393"/>
    </source>
</evidence>
<dbReference type="SUPFAM" id="SSF53474">
    <property type="entry name" value="alpha/beta-Hydrolases"/>
    <property type="match status" value="1"/>
</dbReference>
<feature type="signal peptide" evidence="14">
    <location>
        <begin position="1"/>
        <end position="18"/>
    </location>
</feature>
<dbReference type="Proteomes" id="UP000092321">
    <property type="component" value="Unassembled WGS sequence"/>
</dbReference>
<keyword evidence="8 14" id="KW-0732">Signal</keyword>
<evidence type="ECO:0000256" key="12">
    <source>
        <dbReference type="ARBA" id="ARBA00023136"/>
    </source>
</evidence>
<feature type="compositionally biased region" description="Acidic residues" evidence="15">
    <location>
        <begin position="599"/>
        <end position="610"/>
    </location>
</feature>